<evidence type="ECO:0000313" key="2">
    <source>
        <dbReference type="EMBL" id="PIQ89049.1"/>
    </source>
</evidence>
<dbReference type="GO" id="GO:0046047">
    <property type="term" value="P:TTP catabolic process"/>
    <property type="evidence" value="ECO:0007669"/>
    <property type="project" value="TreeGrafter"/>
</dbReference>
<evidence type="ECO:0000259" key="1">
    <source>
        <dbReference type="Pfam" id="PF03819"/>
    </source>
</evidence>
<dbReference type="InterPro" id="IPR048015">
    <property type="entry name" value="NTP-PPase_MazG-like_N"/>
</dbReference>
<name>A0A2H0LX97_9BACT</name>
<feature type="domain" description="NTP pyrophosphohydrolase MazG-like" evidence="1">
    <location>
        <begin position="29"/>
        <end position="102"/>
    </location>
</feature>
<proteinExistence type="predicted"/>
<sequence length="136" mass="15895">MKKQTKFSELKNIFEILHGPDGCLWDKEQTHKTLIPYLRQEARELISAINDNDYAQMKEELGDLLIQVMFHSQIASKKGKFNIEDVLEVLIAKLKRRHPHVFSGVKVKSSREIIKNWNKIKIQEKAGTQSLKTNYF</sequence>
<dbReference type="Proteomes" id="UP000229641">
    <property type="component" value="Unassembled WGS sequence"/>
</dbReference>
<comment type="caution">
    <text evidence="2">The sequence shown here is derived from an EMBL/GenBank/DDBJ whole genome shotgun (WGS) entry which is preliminary data.</text>
</comment>
<dbReference type="PANTHER" id="PTHR30522">
    <property type="entry name" value="NUCLEOSIDE TRIPHOSPHATE PYROPHOSPHOHYDROLASE"/>
    <property type="match status" value="1"/>
</dbReference>
<protein>
    <recommendedName>
        <fullName evidence="1">NTP pyrophosphohydrolase MazG-like domain-containing protein</fullName>
    </recommendedName>
</protein>
<reference evidence="2 3" key="1">
    <citation type="submission" date="2017-09" db="EMBL/GenBank/DDBJ databases">
        <title>Depth-based differentiation of microbial function through sediment-hosted aquifers and enrichment of novel symbionts in the deep terrestrial subsurface.</title>
        <authorList>
            <person name="Probst A.J."/>
            <person name="Ladd B."/>
            <person name="Jarett J.K."/>
            <person name="Geller-Mcgrath D.E."/>
            <person name="Sieber C.M."/>
            <person name="Emerson J.B."/>
            <person name="Anantharaman K."/>
            <person name="Thomas B.C."/>
            <person name="Malmstrom R."/>
            <person name="Stieglmeier M."/>
            <person name="Klingl A."/>
            <person name="Woyke T."/>
            <person name="Ryan C.M."/>
            <person name="Banfield J.F."/>
        </authorList>
    </citation>
    <scope>NUCLEOTIDE SEQUENCE [LARGE SCALE GENOMIC DNA]</scope>
    <source>
        <strain evidence="2">CG11_big_fil_rev_8_21_14_0_20_42_13</strain>
    </source>
</reference>
<dbReference type="GO" id="GO:0046061">
    <property type="term" value="P:dATP catabolic process"/>
    <property type="evidence" value="ECO:0007669"/>
    <property type="project" value="TreeGrafter"/>
</dbReference>
<dbReference type="InterPro" id="IPR004518">
    <property type="entry name" value="MazG-like_dom"/>
</dbReference>
<accession>A0A2H0LX97</accession>
<dbReference type="PANTHER" id="PTHR30522:SF0">
    <property type="entry name" value="NUCLEOSIDE TRIPHOSPHATE PYROPHOSPHOHYDROLASE"/>
    <property type="match status" value="1"/>
</dbReference>
<dbReference type="Pfam" id="PF03819">
    <property type="entry name" value="MazG"/>
    <property type="match status" value="1"/>
</dbReference>
<dbReference type="Gene3D" id="1.10.287.1080">
    <property type="entry name" value="MazG-like"/>
    <property type="match status" value="1"/>
</dbReference>
<organism evidence="2 3">
    <name type="scientific">Candidatus Ghiorseimicrobium undicola</name>
    <dbReference type="NCBI Taxonomy" id="1974746"/>
    <lineage>
        <taxon>Bacteria</taxon>
        <taxon>Pseudomonadati</taxon>
        <taxon>Candidatus Omnitrophota</taxon>
        <taxon>Candidatus Ghiorseimicrobium</taxon>
    </lineage>
</organism>
<dbReference type="AlphaFoldDB" id="A0A2H0LX97"/>
<dbReference type="GO" id="GO:0046076">
    <property type="term" value="P:dTTP catabolic process"/>
    <property type="evidence" value="ECO:0007669"/>
    <property type="project" value="TreeGrafter"/>
</dbReference>
<dbReference type="FunFam" id="1.10.287.1080:FF:000001">
    <property type="entry name" value="Nucleoside triphosphate pyrophosphohydrolase"/>
    <property type="match status" value="1"/>
</dbReference>
<dbReference type="GO" id="GO:0047429">
    <property type="term" value="F:nucleoside triphosphate diphosphatase activity"/>
    <property type="evidence" value="ECO:0007669"/>
    <property type="project" value="TreeGrafter"/>
</dbReference>
<dbReference type="GO" id="GO:0006203">
    <property type="term" value="P:dGTP catabolic process"/>
    <property type="evidence" value="ECO:0007669"/>
    <property type="project" value="TreeGrafter"/>
</dbReference>
<dbReference type="GO" id="GO:0046052">
    <property type="term" value="P:UTP catabolic process"/>
    <property type="evidence" value="ECO:0007669"/>
    <property type="project" value="TreeGrafter"/>
</dbReference>
<gene>
    <name evidence="2" type="ORF">COV72_05250</name>
</gene>
<dbReference type="EMBL" id="PCWA01000075">
    <property type="protein sequence ID" value="PIQ89049.1"/>
    <property type="molecule type" value="Genomic_DNA"/>
</dbReference>
<evidence type="ECO:0000313" key="3">
    <source>
        <dbReference type="Proteomes" id="UP000229641"/>
    </source>
</evidence>
<dbReference type="InterPro" id="IPR011551">
    <property type="entry name" value="NTP_PyrPHydrolase_MazG"/>
</dbReference>
<dbReference type="GO" id="GO:0046081">
    <property type="term" value="P:dUTP catabolic process"/>
    <property type="evidence" value="ECO:0007669"/>
    <property type="project" value="TreeGrafter"/>
</dbReference>
<dbReference type="SUPFAM" id="SSF101386">
    <property type="entry name" value="all-alpha NTP pyrophosphatases"/>
    <property type="match status" value="1"/>
</dbReference>
<dbReference type="CDD" id="cd11528">
    <property type="entry name" value="NTP-PPase_MazG_Nterm"/>
    <property type="match status" value="1"/>
</dbReference>
<dbReference type="GO" id="GO:0006950">
    <property type="term" value="P:response to stress"/>
    <property type="evidence" value="ECO:0007669"/>
    <property type="project" value="UniProtKB-ARBA"/>
</dbReference>